<protein>
    <submittedName>
        <fullName evidence="1">Uncharacterized protein</fullName>
    </submittedName>
</protein>
<evidence type="ECO:0000313" key="2">
    <source>
        <dbReference type="Proteomes" id="UP000477488"/>
    </source>
</evidence>
<name>A0A6L5XIY6_9BACT</name>
<sequence>MGKALQIRVSAVTWNEDLLEELWPKLTELAFSVPIKHEKHGVLEMVRALDEGLTFMKWSKARQEALGPGIREAARLKQNLEKALADWQPREANVLSDQLEDVLDQLEQAFVA</sequence>
<keyword evidence="2" id="KW-1185">Reference proteome</keyword>
<dbReference type="EMBL" id="VUMH01000002">
    <property type="protein sequence ID" value="MSS27094.1"/>
    <property type="molecule type" value="Genomic_DNA"/>
</dbReference>
<accession>A0A6L5XIY6</accession>
<reference evidence="1 2" key="1">
    <citation type="submission" date="2019-09" db="EMBL/GenBank/DDBJ databases">
        <title>In-depth cultivation of the pig gut microbiome towards novel bacterial diversity and tailored functional studies.</title>
        <authorList>
            <person name="Wylensek D."/>
            <person name="Hitch T.C.A."/>
            <person name="Clavel T."/>
        </authorList>
    </citation>
    <scope>NUCLEOTIDE SEQUENCE [LARGE SCALE GENOMIC DNA]</scope>
    <source>
        <strain evidence="1 2">PG-178-WT-4</strain>
    </source>
</reference>
<organism evidence="1 2">
    <name type="scientific">Desulfovibrio porci</name>
    <dbReference type="NCBI Taxonomy" id="2605782"/>
    <lineage>
        <taxon>Bacteria</taxon>
        <taxon>Pseudomonadati</taxon>
        <taxon>Thermodesulfobacteriota</taxon>
        <taxon>Desulfovibrionia</taxon>
        <taxon>Desulfovibrionales</taxon>
        <taxon>Desulfovibrionaceae</taxon>
        <taxon>Desulfovibrio</taxon>
    </lineage>
</organism>
<dbReference type="RefSeq" id="WP_154509130.1">
    <property type="nucleotide sequence ID" value="NZ_DBFWWU010000013.1"/>
</dbReference>
<proteinExistence type="predicted"/>
<comment type="caution">
    <text evidence="1">The sequence shown here is derived from an EMBL/GenBank/DDBJ whole genome shotgun (WGS) entry which is preliminary data.</text>
</comment>
<evidence type="ECO:0000313" key="1">
    <source>
        <dbReference type="EMBL" id="MSS27094.1"/>
    </source>
</evidence>
<gene>
    <name evidence="1" type="ORF">FYJ44_03330</name>
</gene>
<dbReference type="Proteomes" id="UP000477488">
    <property type="component" value="Unassembled WGS sequence"/>
</dbReference>
<dbReference type="AlphaFoldDB" id="A0A6L5XIY6"/>